<protein>
    <submittedName>
        <fullName evidence="1">Uncharacterized protein</fullName>
    </submittedName>
</protein>
<name>A0A7W3N1T2_9ACTN</name>
<organism evidence="1 2">
    <name type="scientific">Thermomonospora cellulosilytica</name>
    <dbReference type="NCBI Taxonomy" id="1411118"/>
    <lineage>
        <taxon>Bacteria</taxon>
        <taxon>Bacillati</taxon>
        <taxon>Actinomycetota</taxon>
        <taxon>Actinomycetes</taxon>
        <taxon>Streptosporangiales</taxon>
        <taxon>Thermomonosporaceae</taxon>
        <taxon>Thermomonospora</taxon>
    </lineage>
</organism>
<accession>A0A7W3N1T2</accession>
<gene>
    <name evidence="1" type="ORF">HNR21_004877</name>
</gene>
<dbReference type="EMBL" id="JACJII010000001">
    <property type="protein sequence ID" value="MBA9005995.1"/>
    <property type="molecule type" value="Genomic_DNA"/>
</dbReference>
<proteinExistence type="predicted"/>
<sequence length="34" mass="4253">MRRDHRAHRPRRRRLGWLGDLAETLVELVTGWWR</sequence>
<evidence type="ECO:0000313" key="2">
    <source>
        <dbReference type="Proteomes" id="UP000539313"/>
    </source>
</evidence>
<dbReference type="AlphaFoldDB" id="A0A7W3N1T2"/>
<comment type="caution">
    <text evidence="1">The sequence shown here is derived from an EMBL/GenBank/DDBJ whole genome shotgun (WGS) entry which is preliminary data.</text>
</comment>
<dbReference type="Proteomes" id="UP000539313">
    <property type="component" value="Unassembled WGS sequence"/>
</dbReference>
<reference evidence="1 2" key="1">
    <citation type="submission" date="2020-08" db="EMBL/GenBank/DDBJ databases">
        <title>Sequencing the genomes of 1000 actinobacteria strains.</title>
        <authorList>
            <person name="Klenk H.-P."/>
        </authorList>
    </citation>
    <scope>NUCLEOTIDE SEQUENCE [LARGE SCALE GENOMIC DNA]</scope>
    <source>
        <strain evidence="1 2">DSM 45823</strain>
    </source>
</reference>
<evidence type="ECO:0000313" key="1">
    <source>
        <dbReference type="EMBL" id="MBA9005995.1"/>
    </source>
</evidence>
<keyword evidence="2" id="KW-1185">Reference proteome</keyword>